<dbReference type="EC" id="4.3.2.1" evidence="2 7"/>
<evidence type="ECO:0000256" key="3">
    <source>
        <dbReference type="ARBA" id="ARBA00022490"/>
    </source>
</evidence>
<keyword evidence="6 7" id="KW-0456">Lyase</keyword>
<evidence type="ECO:0000256" key="4">
    <source>
        <dbReference type="ARBA" id="ARBA00022571"/>
    </source>
</evidence>
<comment type="caution">
    <text evidence="10">The sequence shown here is derived from an EMBL/GenBank/DDBJ whole genome shotgun (WGS) entry which is preliminary data.</text>
</comment>
<dbReference type="RefSeq" id="WP_032513238.1">
    <property type="nucleotide sequence ID" value="NZ_JNAJ01000005.1"/>
</dbReference>
<evidence type="ECO:0000256" key="2">
    <source>
        <dbReference type="ARBA" id="ARBA00012338"/>
    </source>
</evidence>
<dbReference type="SUPFAM" id="SSF48557">
    <property type="entry name" value="L-aspartase-like"/>
    <property type="match status" value="1"/>
</dbReference>
<comment type="catalytic activity">
    <reaction evidence="7">
        <text>2-(N(omega)-L-arginino)succinate = fumarate + L-arginine</text>
        <dbReference type="Rhea" id="RHEA:24020"/>
        <dbReference type="ChEBI" id="CHEBI:29806"/>
        <dbReference type="ChEBI" id="CHEBI:32682"/>
        <dbReference type="ChEBI" id="CHEBI:57472"/>
        <dbReference type="EC" id="4.3.2.1"/>
    </reaction>
</comment>
<dbReference type="NCBIfam" id="TIGR00838">
    <property type="entry name" value="argH"/>
    <property type="match status" value="1"/>
</dbReference>
<dbReference type="PANTHER" id="PTHR43814">
    <property type="entry name" value="ARGININOSUCCINATE LYASE"/>
    <property type="match status" value="1"/>
</dbReference>
<reference evidence="11" key="1">
    <citation type="journal article" date="2014" name="Sci. Data">
        <title>Genomes of diverse isolates of the marine cyanobacterium Prochlorococcus.</title>
        <authorList>
            <person name="Biller S."/>
            <person name="Berube P."/>
            <person name="Thompson J."/>
            <person name="Kelly L."/>
            <person name="Roggensack S."/>
            <person name="Awad L."/>
            <person name="Roache-Johnson K."/>
            <person name="Ding H."/>
            <person name="Giovannoni S.J."/>
            <person name="Moore L.R."/>
            <person name="Chisholm S.W."/>
        </authorList>
    </citation>
    <scope>NUCLEOTIDE SEQUENCE [LARGE SCALE GENOMIC DNA]</scope>
</reference>
<evidence type="ECO:0000256" key="6">
    <source>
        <dbReference type="ARBA" id="ARBA00023239"/>
    </source>
</evidence>
<dbReference type="InterPro" id="IPR029419">
    <property type="entry name" value="Arg_succ_lyase_C"/>
</dbReference>
<dbReference type="Pfam" id="PF14698">
    <property type="entry name" value="ASL_C2"/>
    <property type="match status" value="1"/>
</dbReference>
<evidence type="ECO:0000256" key="5">
    <source>
        <dbReference type="ARBA" id="ARBA00022605"/>
    </source>
</evidence>
<dbReference type="InterPro" id="IPR024083">
    <property type="entry name" value="Fumarase/histidase_N"/>
</dbReference>
<dbReference type="FunFam" id="1.10.40.30:FF:000001">
    <property type="entry name" value="Argininosuccinate lyase"/>
    <property type="match status" value="1"/>
</dbReference>
<evidence type="ECO:0000259" key="9">
    <source>
        <dbReference type="Pfam" id="PF14698"/>
    </source>
</evidence>
<dbReference type="InterPro" id="IPR009049">
    <property type="entry name" value="Argininosuccinate_lyase"/>
</dbReference>
<dbReference type="Gene3D" id="1.20.200.10">
    <property type="entry name" value="Fumarase/aspartase (Central domain)"/>
    <property type="match status" value="1"/>
</dbReference>
<dbReference type="GO" id="GO:0005829">
    <property type="term" value="C:cytosol"/>
    <property type="evidence" value="ECO:0007669"/>
    <property type="project" value="TreeGrafter"/>
</dbReference>
<name>A0A0A1ZWV7_PROMR</name>
<dbReference type="FunFam" id="1.20.200.10:FF:000015">
    <property type="entry name" value="argininosuccinate lyase isoform X2"/>
    <property type="match status" value="1"/>
</dbReference>
<evidence type="ECO:0000259" key="8">
    <source>
        <dbReference type="Pfam" id="PF00206"/>
    </source>
</evidence>
<dbReference type="UniPathway" id="UPA00068">
    <property type="reaction ID" value="UER00114"/>
</dbReference>
<feature type="domain" description="Fumarate lyase N-terminal" evidence="8">
    <location>
        <begin position="8"/>
        <end position="301"/>
    </location>
</feature>
<dbReference type="PROSITE" id="PS00163">
    <property type="entry name" value="FUMARATE_LYASES"/>
    <property type="match status" value="1"/>
</dbReference>
<dbReference type="InterPro" id="IPR022761">
    <property type="entry name" value="Fumarate_lyase_N"/>
</dbReference>
<dbReference type="PRINTS" id="PR00149">
    <property type="entry name" value="FUMRATELYASE"/>
</dbReference>
<gene>
    <name evidence="7" type="primary">argH</name>
    <name evidence="10" type="ORF">EU93_0451</name>
</gene>
<accession>A0A0A1ZWV7</accession>
<dbReference type="Gene3D" id="1.10.40.30">
    <property type="entry name" value="Fumarase/aspartase (C-terminal domain)"/>
    <property type="match status" value="1"/>
</dbReference>
<comment type="similarity">
    <text evidence="7">Belongs to the lyase 1 family. Argininosuccinate lyase subfamily.</text>
</comment>
<evidence type="ECO:0000313" key="11">
    <source>
        <dbReference type="Proteomes" id="UP000030491"/>
    </source>
</evidence>
<dbReference type="PANTHER" id="PTHR43814:SF1">
    <property type="entry name" value="ARGININOSUCCINATE LYASE"/>
    <property type="match status" value="1"/>
</dbReference>
<dbReference type="OrthoDB" id="9769623at2"/>
<keyword evidence="4 7" id="KW-0055">Arginine biosynthesis</keyword>
<dbReference type="GO" id="GO:0004056">
    <property type="term" value="F:argininosuccinate lyase activity"/>
    <property type="evidence" value="ECO:0007669"/>
    <property type="project" value="UniProtKB-UniRule"/>
</dbReference>
<dbReference type="InterPro" id="IPR000362">
    <property type="entry name" value="Fumarate_lyase_fam"/>
</dbReference>
<protein>
    <recommendedName>
        <fullName evidence="2 7">Argininosuccinate lyase</fullName>
        <shortName evidence="7">ASAL</shortName>
        <ecNumber evidence="2 7">4.3.2.1</ecNumber>
    </recommendedName>
    <alternativeName>
        <fullName evidence="7">Arginosuccinase</fullName>
    </alternativeName>
</protein>
<evidence type="ECO:0000256" key="7">
    <source>
        <dbReference type="HAMAP-Rule" id="MF_00006"/>
    </source>
</evidence>
<keyword evidence="3 7" id="KW-0963">Cytoplasm</keyword>
<feature type="domain" description="Argininosuccinate lyase C-terminal" evidence="9">
    <location>
        <begin position="365"/>
        <end position="432"/>
    </location>
</feature>
<dbReference type="InterPro" id="IPR020557">
    <property type="entry name" value="Fumarate_lyase_CS"/>
</dbReference>
<proteinExistence type="inferred from homology"/>
<dbReference type="PRINTS" id="PR00145">
    <property type="entry name" value="ARGSUCLYASE"/>
</dbReference>
<dbReference type="EMBL" id="JNAJ01000005">
    <property type="protein sequence ID" value="KGF92613.1"/>
    <property type="molecule type" value="Genomic_DNA"/>
</dbReference>
<dbReference type="Pfam" id="PF00206">
    <property type="entry name" value="Lyase_1"/>
    <property type="match status" value="1"/>
</dbReference>
<dbReference type="InterPro" id="IPR008948">
    <property type="entry name" value="L-Aspartase-like"/>
</dbReference>
<dbReference type="Proteomes" id="UP000030491">
    <property type="component" value="Unassembled WGS sequence"/>
</dbReference>
<dbReference type="HAMAP" id="MF_00006">
    <property type="entry name" value="Arg_succ_lyase"/>
    <property type="match status" value="1"/>
</dbReference>
<comment type="pathway">
    <text evidence="1 7">Amino-acid biosynthesis; L-arginine biosynthesis; L-arginine from L-ornithine and carbamoyl phosphate: step 3/3.</text>
</comment>
<dbReference type="CDD" id="cd01359">
    <property type="entry name" value="Argininosuccinate_lyase"/>
    <property type="match status" value="1"/>
</dbReference>
<evidence type="ECO:0000313" key="10">
    <source>
        <dbReference type="EMBL" id="KGF92613.1"/>
    </source>
</evidence>
<dbReference type="Gene3D" id="1.10.275.10">
    <property type="entry name" value="Fumarase/aspartase (N-terminal domain)"/>
    <property type="match status" value="1"/>
</dbReference>
<evidence type="ECO:0000256" key="1">
    <source>
        <dbReference type="ARBA" id="ARBA00004941"/>
    </source>
</evidence>
<dbReference type="AlphaFoldDB" id="A0A0A1ZWV7"/>
<keyword evidence="5 7" id="KW-0028">Amino-acid biosynthesis</keyword>
<organism evidence="10 11">
    <name type="scientific">Prochlorococcus marinus str. MIT 9116</name>
    <dbReference type="NCBI Taxonomy" id="167544"/>
    <lineage>
        <taxon>Bacteria</taxon>
        <taxon>Bacillati</taxon>
        <taxon>Cyanobacteriota</taxon>
        <taxon>Cyanophyceae</taxon>
        <taxon>Synechococcales</taxon>
        <taxon>Prochlorococcaceae</taxon>
        <taxon>Prochlorococcus</taxon>
    </lineage>
</organism>
<dbReference type="GO" id="GO:0042450">
    <property type="term" value="P:L-arginine biosynthetic process via ornithine"/>
    <property type="evidence" value="ECO:0007669"/>
    <property type="project" value="UniProtKB-UniRule"/>
</dbReference>
<comment type="subcellular location">
    <subcellularLocation>
        <location evidence="7">Cytoplasm</location>
    </subcellularLocation>
</comment>
<sequence length="459" mass="52313">MAKVWSKRFDNTLNPFIEKFNASICFDRRLILEDLDCSIAHAKMLGKTQVLSSSETLQIINGLERIKAEFLEGKFSPSPPSEDIHYCIEEKLISLIGETGKKLHTARSRNDQVGTDIRLWLRKEIDNLEILINDLQKSFFNLAKANIYTLIPGYTHMQRAQPLSLAHHLLAYLEMFQRDRERFKEVRSRVNTSPLGAAALAGTKIKIDRNFTAAELGFEKIYKNSIDAVSDRDFCIEFVSASALVMSHLSKISEEIILWVTDEFSFAKLTDKCATGSSLMPQKKNPDVPELIRGKTGRVYGHLQALLTMVKGVPLAYNKDFQEDKEPIFDTAETLSSCIKAMTILMNEGIEFNIKNLSCSVENDFSNATDLADYLVAKNVPFRTAYQVVGEIVKYCLERKILFKNLKIEEFKKFHPEFDKDVFVDLEPFNVVKSRISEGGTGFTQVEKEVHNWQKKLLL</sequence>